<proteinExistence type="inferred from homology"/>
<dbReference type="GO" id="GO:0070069">
    <property type="term" value="C:cytochrome complex"/>
    <property type="evidence" value="ECO:0007669"/>
    <property type="project" value="TreeGrafter"/>
</dbReference>
<evidence type="ECO:0000256" key="6">
    <source>
        <dbReference type="ARBA" id="ARBA00023136"/>
    </source>
</evidence>
<dbReference type="Pfam" id="PF02322">
    <property type="entry name" value="Cyt_bd_oxida_II"/>
    <property type="match status" value="1"/>
</dbReference>
<feature type="transmembrane region" description="Helical" evidence="7">
    <location>
        <begin position="291"/>
        <end position="314"/>
    </location>
</feature>
<dbReference type="PANTHER" id="PTHR43141">
    <property type="entry name" value="CYTOCHROME BD2 SUBUNIT II"/>
    <property type="match status" value="1"/>
</dbReference>
<reference evidence="8" key="1">
    <citation type="journal article" date="2014" name="Int. J. Syst. Evol. Microbiol.">
        <title>Complete genome sequence of Corynebacterium casei LMG S-19264T (=DSM 44701T), isolated from a smear-ripened cheese.</title>
        <authorList>
            <consortium name="US DOE Joint Genome Institute (JGI-PGF)"/>
            <person name="Walter F."/>
            <person name="Albersmeier A."/>
            <person name="Kalinowski J."/>
            <person name="Ruckert C."/>
        </authorList>
    </citation>
    <scope>NUCLEOTIDE SEQUENCE</scope>
    <source>
        <strain evidence="8">JCM 19831</strain>
    </source>
</reference>
<evidence type="ECO:0000256" key="1">
    <source>
        <dbReference type="ARBA" id="ARBA00004651"/>
    </source>
</evidence>
<dbReference type="RefSeq" id="WP_190255308.1">
    <property type="nucleotide sequence ID" value="NZ_BMPI01000054.1"/>
</dbReference>
<evidence type="ECO:0000256" key="7">
    <source>
        <dbReference type="SAM" id="Phobius"/>
    </source>
</evidence>
<reference evidence="8" key="2">
    <citation type="submission" date="2020-09" db="EMBL/GenBank/DDBJ databases">
        <authorList>
            <person name="Sun Q."/>
            <person name="Ohkuma M."/>
        </authorList>
    </citation>
    <scope>NUCLEOTIDE SEQUENCE</scope>
    <source>
        <strain evidence="8">JCM 19831</strain>
    </source>
</reference>
<name>A0A917U8Q7_9ACTN</name>
<evidence type="ECO:0000256" key="4">
    <source>
        <dbReference type="ARBA" id="ARBA00022692"/>
    </source>
</evidence>
<feature type="transmembrane region" description="Helical" evidence="7">
    <location>
        <begin position="6"/>
        <end position="33"/>
    </location>
</feature>
<dbReference type="GO" id="GO:0009055">
    <property type="term" value="F:electron transfer activity"/>
    <property type="evidence" value="ECO:0007669"/>
    <property type="project" value="TreeGrafter"/>
</dbReference>
<sequence length="326" mass="33693">MSTFWYAILGFLLVAYFALGGLDQGVAMLLATIRGGDDRRRALNAIGPMFLGNEVWIVGAVGVLVAAFPRVEGELFGAAYPVVAVTLLALLLLNASVQLRSRGRRSGGFDAVIAASGLVLALGWGLLLGVLLHGAPVTADGHVHGFAPLTDPLVWATGLAHVLLVLAHGAAFLAGRLADGPLRERMHRAVRRLGPAAAGAVLLVTGGWWLAAPDGIRNPLVGTLLAVATAGAVAVAALRPGRAFAATLVACALPVLTVASALYPTVLASTVEPGASVTVDDAAAGGDTLRLLAFGAAPLLPVLVAVQVACWWLFRQRERVPTHLYW</sequence>
<evidence type="ECO:0000256" key="2">
    <source>
        <dbReference type="ARBA" id="ARBA00007543"/>
    </source>
</evidence>
<protein>
    <submittedName>
        <fullName evidence="8">Cytochrome bd oxidase subunit II</fullName>
    </submittedName>
</protein>
<evidence type="ECO:0000313" key="9">
    <source>
        <dbReference type="Proteomes" id="UP000642070"/>
    </source>
</evidence>
<gene>
    <name evidence="8" type="primary">cydB</name>
    <name evidence="8" type="ORF">GCM10007977_080440</name>
</gene>
<evidence type="ECO:0000313" key="8">
    <source>
        <dbReference type="EMBL" id="GGM66728.1"/>
    </source>
</evidence>
<keyword evidence="5 7" id="KW-1133">Transmembrane helix</keyword>
<dbReference type="GO" id="GO:0005886">
    <property type="term" value="C:plasma membrane"/>
    <property type="evidence" value="ECO:0007669"/>
    <property type="project" value="UniProtKB-SubCell"/>
</dbReference>
<organism evidence="8 9">
    <name type="scientific">Dactylosporangium sucinum</name>
    <dbReference type="NCBI Taxonomy" id="1424081"/>
    <lineage>
        <taxon>Bacteria</taxon>
        <taxon>Bacillati</taxon>
        <taxon>Actinomycetota</taxon>
        <taxon>Actinomycetes</taxon>
        <taxon>Micromonosporales</taxon>
        <taxon>Micromonosporaceae</taxon>
        <taxon>Dactylosporangium</taxon>
    </lineage>
</organism>
<keyword evidence="6 7" id="KW-0472">Membrane</keyword>
<dbReference type="InterPro" id="IPR003317">
    <property type="entry name" value="Cyt-d_oxidase_su2"/>
</dbReference>
<dbReference type="GO" id="GO:0019646">
    <property type="term" value="P:aerobic electron transport chain"/>
    <property type="evidence" value="ECO:0007669"/>
    <property type="project" value="TreeGrafter"/>
</dbReference>
<dbReference type="EMBL" id="BMPI01000054">
    <property type="protein sequence ID" value="GGM66728.1"/>
    <property type="molecule type" value="Genomic_DNA"/>
</dbReference>
<feature type="transmembrane region" description="Helical" evidence="7">
    <location>
        <begin position="45"/>
        <end position="69"/>
    </location>
</feature>
<keyword evidence="4 7" id="KW-0812">Transmembrane</keyword>
<feature type="transmembrane region" description="Helical" evidence="7">
    <location>
        <begin position="75"/>
        <end position="97"/>
    </location>
</feature>
<evidence type="ECO:0000256" key="3">
    <source>
        <dbReference type="ARBA" id="ARBA00022475"/>
    </source>
</evidence>
<feature type="transmembrane region" description="Helical" evidence="7">
    <location>
        <begin position="245"/>
        <end position="271"/>
    </location>
</feature>
<keyword evidence="9" id="KW-1185">Reference proteome</keyword>
<dbReference type="AlphaFoldDB" id="A0A917U8Q7"/>
<comment type="subcellular location">
    <subcellularLocation>
        <location evidence="1">Cell membrane</location>
        <topology evidence="1">Multi-pass membrane protein</topology>
    </subcellularLocation>
</comment>
<feature type="transmembrane region" description="Helical" evidence="7">
    <location>
        <begin position="109"/>
        <end position="133"/>
    </location>
</feature>
<comment type="similarity">
    <text evidence="2">Belongs to the cytochrome ubiquinol oxidase subunit 2 family.</text>
</comment>
<dbReference type="GO" id="GO:0016682">
    <property type="term" value="F:oxidoreductase activity, acting on diphenols and related substances as donors, oxygen as acceptor"/>
    <property type="evidence" value="ECO:0007669"/>
    <property type="project" value="TreeGrafter"/>
</dbReference>
<evidence type="ECO:0000256" key="5">
    <source>
        <dbReference type="ARBA" id="ARBA00022989"/>
    </source>
</evidence>
<feature type="transmembrane region" description="Helical" evidence="7">
    <location>
        <begin position="193"/>
        <end position="212"/>
    </location>
</feature>
<comment type="caution">
    <text evidence="8">The sequence shown here is derived from an EMBL/GenBank/DDBJ whole genome shotgun (WGS) entry which is preliminary data.</text>
</comment>
<feature type="transmembrane region" description="Helical" evidence="7">
    <location>
        <begin position="153"/>
        <end position="173"/>
    </location>
</feature>
<accession>A0A917U8Q7</accession>
<keyword evidence="3" id="KW-1003">Cell membrane</keyword>
<dbReference type="Proteomes" id="UP000642070">
    <property type="component" value="Unassembled WGS sequence"/>
</dbReference>
<dbReference type="PANTHER" id="PTHR43141:SF4">
    <property type="entry name" value="CYTOCHROME BD2 SUBUNIT II"/>
    <property type="match status" value="1"/>
</dbReference>
<feature type="transmembrane region" description="Helical" evidence="7">
    <location>
        <begin position="218"/>
        <end position="238"/>
    </location>
</feature>